<dbReference type="CDD" id="cd00614">
    <property type="entry name" value="CGS_like"/>
    <property type="match status" value="1"/>
</dbReference>
<keyword evidence="6" id="KW-0198">Cysteine biosynthesis</keyword>
<dbReference type="SUPFAM" id="SSF53383">
    <property type="entry name" value="PLP-dependent transferases"/>
    <property type="match status" value="1"/>
</dbReference>
<dbReference type="InterPro" id="IPR006553">
    <property type="entry name" value="Leu-rich_rpt_Cys-con_subtyp"/>
</dbReference>
<accession>A0A4S2KD40</accession>
<name>A0A4S2KD40_9HYME</name>
<dbReference type="AlphaFoldDB" id="A0A4S2KD40"/>
<sequence length="1085" mass="122038">MVLTYVCGNLKPSESHHLGSSSLRNPGSVNMSFSGMSGDIGKTSILSSMHMATVNRDNRQLRKPDECSATARYEHIMHKIGCIVDELYIFDELSGVRALQRSVERTSYDRSTTCNRPDFSARILDAAIQIHPDRPKCLPHVNASYRSKRNDNKGDLSLNRARIASRIRYRGRRDVVISRRKMLPSCKGSCCSRICGCVKKSNKCGPPCKCDSKICQNQVEALESQMREMPSLMFDTEAKKSEKESELNDTKNVSIHILNDDCLRHVFMFLPIIDRRWRDLSQDSWYMIKTLDISRDVEDTWGLRNISSLNLALLRKILLKCGRFLTRLILSSRIVLDSLDQSTLIIVIGELCPNLTSIDVHYGVCKSSDIRTLANYYRNLTKFSLRWSVVECDDELKCLFKRNQNLEYLEITAYFLLGKCLLGLPEQTMRTIILEDCNVLQDTHLSMALKKLKNLKHLAIIKCPGISEHILEVVGQHCKSLRTLKLDGHFPFIQTADMLYLIHLVNLQVLKITYNLKVSDDFLTDLVQHCQQLTNVDITGCYNVSDVGLTAIATLVRLEKLKVSYMHQITDEGLKNVCGLKELECRRCRLFSDRGMTTLIQSSPELQLLDLSGCRNIKDPILEVAKDVCSSRTNNVMLKMIVGGTAILTKKKIGQERLPPLLKIYDIDFLSGHVSVNAVENWWEAYKLLVASVMAKIFTRQTMSSTEKGFATTAIHAGQNPKQWNHRAIVPPLVMSTTFQQDAPGHHKGYEYGRSGNPTRNVLEACLAALENGKHGFCFSSGLGATTVIISLLEAGDHLVVGDDLYGGTNRYIQKCSKGIKFSFIDTTNVQNVIDAIQPNTKMVWLESPTNPLMKLTDIKAIADSLKSRPDIILVVDNTFLTCYFQKPLDLGADIVMYSLTKYMNGHSDIIMGAAITRRDDLAKRLRFLQNAMGIVPSPFDCAMVNRGLKTLELRMQKHMKNCLTVAKFLESNPCVEKVLHPYLPSHEQHELALRQTSGHSGVFSFYLKGDSMRFLKALKIFSLAESLGGYESLAELPSIMTHASVPEDVRAKLGITDQLIRLSVGIETEQDLVADIKQALDACQ</sequence>
<evidence type="ECO:0000256" key="5">
    <source>
        <dbReference type="ARBA" id="ARBA00022898"/>
    </source>
</evidence>
<evidence type="ECO:0000256" key="7">
    <source>
        <dbReference type="ARBA" id="ARBA00029853"/>
    </source>
</evidence>
<dbReference type="Gene3D" id="3.80.10.10">
    <property type="entry name" value="Ribonuclease Inhibitor"/>
    <property type="match status" value="3"/>
</dbReference>
<dbReference type="Pfam" id="PF25372">
    <property type="entry name" value="DUF7885"/>
    <property type="match status" value="1"/>
</dbReference>
<evidence type="ECO:0000313" key="10">
    <source>
        <dbReference type="Proteomes" id="UP000310200"/>
    </source>
</evidence>
<dbReference type="Gene3D" id="3.40.640.10">
    <property type="entry name" value="Type I PLP-dependent aspartate aminotransferase-like (Major domain)"/>
    <property type="match status" value="1"/>
</dbReference>
<dbReference type="InterPro" id="IPR054542">
    <property type="entry name" value="Cys_met_metab_PP"/>
</dbReference>
<evidence type="ECO:0000256" key="1">
    <source>
        <dbReference type="ARBA" id="ARBA00001933"/>
    </source>
</evidence>
<comment type="caution">
    <text evidence="9">The sequence shown here is derived from an EMBL/GenBank/DDBJ whole genome shotgun (WGS) entry which is preliminary data.</text>
</comment>
<dbReference type="STRING" id="300112.A0A4S2KD40"/>
<keyword evidence="10" id="KW-1185">Reference proteome</keyword>
<keyword evidence="6" id="KW-0028">Amino-acid biosynthesis</keyword>
<protein>
    <recommendedName>
        <fullName evidence="4">cystathionine gamma-lyase</fullName>
        <ecNumber evidence="4">4.4.1.1</ecNumber>
    </recommendedName>
    <alternativeName>
        <fullName evidence="7">Gamma-cystathionase</fullName>
    </alternativeName>
</protein>
<dbReference type="UniPathway" id="UPA00136">
    <property type="reaction ID" value="UER00202"/>
</dbReference>
<dbReference type="InterPro" id="IPR000277">
    <property type="entry name" value="Cys/Met-Metab_PyrdxlP-dep_enz"/>
</dbReference>
<dbReference type="InterPro" id="IPR057207">
    <property type="entry name" value="FBXL15_LRR"/>
</dbReference>
<dbReference type="InterPro" id="IPR015424">
    <property type="entry name" value="PyrdxlP-dep_Trfase"/>
</dbReference>
<comment type="similarity">
    <text evidence="3">Belongs to the trans-sulfuration enzymes family.</text>
</comment>
<dbReference type="InterPro" id="IPR015422">
    <property type="entry name" value="PyrdxlP-dep_Trfase_small"/>
</dbReference>
<dbReference type="PANTHER" id="PTHR11808:SF15">
    <property type="entry name" value="CYSTATHIONINE GAMMA-LYASE"/>
    <property type="match status" value="1"/>
</dbReference>
<dbReference type="SMART" id="SM00367">
    <property type="entry name" value="LRR_CC"/>
    <property type="match status" value="5"/>
</dbReference>
<feature type="domain" description="F-box/LRR-repeat protein 15-like leucin rich repeat" evidence="8">
    <location>
        <begin position="527"/>
        <end position="603"/>
    </location>
</feature>
<evidence type="ECO:0000256" key="6">
    <source>
        <dbReference type="ARBA" id="ARBA00023192"/>
    </source>
</evidence>
<proteinExistence type="inferred from homology"/>
<evidence type="ECO:0000259" key="8">
    <source>
        <dbReference type="Pfam" id="PF25372"/>
    </source>
</evidence>
<organism evidence="9 10">
    <name type="scientific">Temnothorax longispinosus</name>
    <dbReference type="NCBI Taxonomy" id="300112"/>
    <lineage>
        <taxon>Eukaryota</taxon>
        <taxon>Metazoa</taxon>
        <taxon>Ecdysozoa</taxon>
        <taxon>Arthropoda</taxon>
        <taxon>Hexapoda</taxon>
        <taxon>Insecta</taxon>
        <taxon>Pterygota</taxon>
        <taxon>Neoptera</taxon>
        <taxon>Endopterygota</taxon>
        <taxon>Hymenoptera</taxon>
        <taxon>Apocrita</taxon>
        <taxon>Aculeata</taxon>
        <taxon>Formicoidea</taxon>
        <taxon>Formicidae</taxon>
        <taxon>Myrmicinae</taxon>
        <taxon>Temnothorax</taxon>
    </lineage>
</organism>
<comment type="pathway">
    <text evidence="2">Amino-acid biosynthesis; L-cysteine biosynthesis; L-cysteine from L-homocysteine and L-serine: step 2/2.</text>
</comment>
<dbReference type="GO" id="GO:0004123">
    <property type="term" value="F:cystathionine gamma-lyase activity"/>
    <property type="evidence" value="ECO:0007669"/>
    <property type="project" value="TreeGrafter"/>
</dbReference>
<dbReference type="Pfam" id="PF01053">
    <property type="entry name" value="Cys_Met_Meta_PP"/>
    <property type="match status" value="1"/>
</dbReference>
<dbReference type="EMBL" id="QBLH01002747">
    <property type="protein sequence ID" value="TGZ47193.1"/>
    <property type="molecule type" value="Genomic_DNA"/>
</dbReference>
<dbReference type="InterPro" id="IPR032675">
    <property type="entry name" value="LRR_dom_sf"/>
</dbReference>
<gene>
    <name evidence="9" type="ORF">DBV15_06402</name>
</gene>
<dbReference type="InterPro" id="IPR015421">
    <property type="entry name" value="PyrdxlP-dep_Trfase_major"/>
</dbReference>
<dbReference type="FunFam" id="3.40.640.10:FF:000009">
    <property type="entry name" value="Cystathionine gamma-synthase homolog"/>
    <property type="match status" value="1"/>
</dbReference>
<dbReference type="SUPFAM" id="SSF52047">
    <property type="entry name" value="RNI-like"/>
    <property type="match status" value="1"/>
</dbReference>
<evidence type="ECO:0000256" key="2">
    <source>
        <dbReference type="ARBA" id="ARBA00005038"/>
    </source>
</evidence>
<dbReference type="PANTHER" id="PTHR11808">
    <property type="entry name" value="TRANS-SULFURATION ENZYME FAMILY MEMBER"/>
    <property type="match status" value="1"/>
</dbReference>
<comment type="cofactor">
    <cofactor evidence="1">
        <name>pyridoxal 5'-phosphate</name>
        <dbReference type="ChEBI" id="CHEBI:597326"/>
    </cofactor>
</comment>
<dbReference type="GO" id="GO:0030170">
    <property type="term" value="F:pyridoxal phosphate binding"/>
    <property type="evidence" value="ECO:0007669"/>
    <property type="project" value="InterPro"/>
</dbReference>
<dbReference type="Gene3D" id="3.90.1150.10">
    <property type="entry name" value="Aspartate Aminotransferase, domain 1"/>
    <property type="match status" value="1"/>
</dbReference>
<dbReference type="GO" id="GO:0019346">
    <property type="term" value="P:transsulfuration"/>
    <property type="evidence" value="ECO:0007669"/>
    <property type="project" value="InterPro"/>
</dbReference>
<dbReference type="EC" id="4.4.1.1" evidence="4"/>
<dbReference type="GO" id="GO:0019343">
    <property type="term" value="P:cysteine biosynthetic process via cystathionine"/>
    <property type="evidence" value="ECO:0007669"/>
    <property type="project" value="TreeGrafter"/>
</dbReference>
<dbReference type="GO" id="GO:0005737">
    <property type="term" value="C:cytoplasm"/>
    <property type="evidence" value="ECO:0007669"/>
    <property type="project" value="TreeGrafter"/>
</dbReference>
<evidence type="ECO:0000256" key="3">
    <source>
        <dbReference type="ARBA" id="ARBA00009077"/>
    </source>
</evidence>
<dbReference type="PROSITE" id="PS00868">
    <property type="entry name" value="CYS_MET_METAB_PP"/>
    <property type="match status" value="1"/>
</dbReference>
<reference evidence="9 10" key="1">
    <citation type="journal article" date="2019" name="Philos. Trans. R. Soc. Lond., B, Biol. Sci.">
        <title>Ant behaviour and brain gene expression of defending hosts depend on the ecological success of the intruding social parasite.</title>
        <authorList>
            <person name="Kaur R."/>
            <person name="Stoldt M."/>
            <person name="Jongepier E."/>
            <person name="Feldmeyer B."/>
            <person name="Menzel F."/>
            <person name="Bornberg-Bauer E."/>
            <person name="Foitzik S."/>
        </authorList>
    </citation>
    <scope>NUCLEOTIDE SEQUENCE [LARGE SCALE GENOMIC DNA]</scope>
    <source>
        <tissue evidence="9">Whole body</tissue>
    </source>
</reference>
<dbReference type="FunFam" id="3.90.1150.10:FF:000008">
    <property type="entry name" value="Cystathionine gamma-synthase"/>
    <property type="match status" value="1"/>
</dbReference>
<keyword evidence="5" id="KW-0663">Pyridoxal phosphate</keyword>
<evidence type="ECO:0000313" key="9">
    <source>
        <dbReference type="EMBL" id="TGZ47193.1"/>
    </source>
</evidence>
<dbReference type="Proteomes" id="UP000310200">
    <property type="component" value="Unassembled WGS sequence"/>
</dbReference>
<evidence type="ECO:0000256" key="4">
    <source>
        <dbReference type="ARBA" id="ARBA00012085"/>
    </source>
</evidence>